<evidence type="ECO:0000256" key="4">
    <source>
        <dbReference type="ARBA" id="ARBA00022475"/>
    </source>
</evidence>
<reference evidence="11 12" key="2">
    <citation type="submission" date="2019-02" db="EMBL/GenBank/DDBJ databases">
        <title>'Lichenibacterium ramalinii' gen. nov. sp. nov., 'Lichenibacterium minor' gen. nov. sp. nov.</title>
        <authorList>
            <person name="Pankratov T."/>
        </authorList>
    </citation>
    <scope>NUCLEOTIDE SEQUENCE [LARGE SCALE GENOMIC DNA]</scope>
    <source>
        <strain evidence="11 12">RmlP026</strain>
    </source>
</reference>
<dbReference type="PANTHER" id="PTHR30614:SF0">
    <property type="entry name" value="L-CYSTINE TRANSPORT SYSTEM PERMEASE PROTEIN TCYL"/>
    <property type="match status" value="1"/>
</dbReference>
<dbReference type="RefSeq" id="WP_129228429.1">
    <property type="nucleotide sequence ID" value="NZ_QYBB01000025.1"/>
</dbReference>
<evidence type="ECO:0000256" key="3">
    <source>
        <dbReference type="ARBA" id="ARBA00022448"/>
    </source>
</evidence>
<protein>
    <submittedName>
        <fullName evidence="11">Amino acid ABC transporter permease</fullName>
    </submittedName>
</protein>
<dbReference type="Gene3D" id="1.10.3720.10">
    <property type="entry name" value="MetI-like"/>
    <property type="match status" value="1"/>
</dbReference>
<keyword evidence="5 9" id="KW-0812">Transmembrane</keyword>
<accession>A0A4Q2U6G3</accession>
<dbReference type="GO" id="GO:0022857">
    <property type="term" value="F:transmembrane transporter activity"/>
    <property type="evidence" value="ECO:0007669"/>
    <property type="project" value="InterPro"/>
</dbReference>
<name>A0A4Q2U6G3_9HYPH</name>
<dbReference type="PROSITE" id="PS50928">
    <property type="entry name" value="ABC_TM1"/>
    <property type="match status" value="1"/>
</dbReference>
<keyword evidence="8 9" id="KW-0472">Membrane</keyword>
<dbReference type="NCBIfam" id="TIGR01726">
    <property type="entry name" value="HEQRo_perm_3TM"/>
    <property type="match status" value="1"/>
</dbReference>
<dbReference type="InterPro" id="IPR000515">
    <property type="entry name" value="MetI-like"/>
</dbReference>
<evidence type="ECO:0000256" key="9">
    <source>
        <dbReference type="RuleBase" id="RU363032"/>
    </source>
</evidence>
<evidence type="ECO:0000313" key="11">
    <source>
        <dbReference type="EMBL" id="RYC30445.1"/>
    </source>
</evidence>
<feature type="domain" description="ABC transmembrane type-1" evidence="10">
    <location>
        <begin position="19"/>
        <end position="207"/>
    </location>
</feature>
<organism evidence="11 12">
    <name type="scientific">Lichenibacterium minor</name>
    <dbReference type="NCBI Taxonomy" id="2316528"/>
    <lineage>
        <taxon>Bacteria</taxon>
        <taxon>Pseudomonadati</taxon>
        <taxon>Pseudomonadota</taxon>
        <taxon>Alphaproteobacteria</taxon>
        <taxon>Hyphomicrobiales</taxon>
        <taxon>Lichenihabitantaceae</taxon>
        <taxon>Lichenibacterium</taxon>
    </lineage>
</organism>
<feature type="transmembrane region" description="Helical" evidence="9">
    <location>
        <begin position="161"/>
        <end position="179"/>
    </location>
</feature>
<evidence type="ECO:0000256" key="8">
    <source>
        <dbReference type="ARBA" id="ARBA00023136"/>
    </source>
</evidence>
<gene>
    <name evidence="11" type="ORF">D3273_18770</name>
</gene>
<keyword evidence="7 9" id="KW-1133">Transmembrane helix</keyword>
<comment type="subcellular location">
    <subcellularLocation>
        <location evidence="1">Cell inner membrane</location>
        <topology evidence="1">Multi-pass membrane protein</topology>
    </subcellularLocation>
    <subcellularLocation>
        <location evidence="9">Cell membrane</location>
        <topology evidence="9">Multi-pass membrane protein</topology>
    </subcellularLocation>
</comment>
<reference evidence="11 12" key="1">
    <citation type="submission" date="2018-12" db="EMBL/GenBank/DDBJ databases">
        <authorList>
            <person name="Grouzdev D.S."/>
            <person name="Krutkina M.S."/>
        </authorList>
    </citation>
    <scope>NUCLEOTIDE SEQUENCE [LARGE SCALE GENOMIC DNA]</scope>
    <source>
        <strain evidence="11 12">RmlP026</strain>
    </source>
</reference>
<evidence type="ECO:0000256" key="2">
    <source>
        <dbReference type="ARBA" id="ARBA00010072"/>
    </source>
</evidence>
<dbReference type="Proteomes" id="UP000290759">
    <property type="component" value="Unassembled WGS sequence"/>
</dbReference>
<dbReference type="SUPFAM" id="SSF161098">
    <property type="entry name" value="MetI-like"/>
    <property type="match status" value="1"/>
</dbReference>
<dbReference type="InterPro" id="IPR035906">
    <property type="entry name" value="MetI-like_sf"/>
</dbReference>
<dbReference type="PANTHER" id="PTHR30614">
    <property type="entry name" value="MEMBRANE COMPONENT OF AMINO ACID ABC TRANSPORTER"/>
    <property type="match status" value="1"/>
</dbReference>
<proteinExistence type="inferred from homology"/>
<dbReference type="GO" id="GO:0006865">
    <property type="term" value="P:amino acid transport"/>
    <property type="evidence" value="ECO:0007669"/>
    <property type="project" value="UniProtKB-KW"/>
</dbReference>
<keyword evidence="6" id="KW-0029">Amino-acid transport</keyword>
<dbReference type="GO" id="GO:0043190">
    <property type="term" value="C:ATP-binding cassette (ABC) transporter complex"/>
    <property type="evidence" value="ECO:0007669"/>
    <property type="project" value="InterPro"/>
</dbReference>
<dbReference type="EMBL" id="QYBB01000025">
    <property type="protein sequence ID" value="RYC30445.1"/>
    <property type="molecule type" value="Genomic_DNA"/>
</dbReference>
<sequence>MMLDPSFIVAQLPAVLGAAAVTAWIWAASAILGVAGGVGIALARRFGPRPVDLALKFSIEMVRGSPFLVQLFLLYYGGPYVGLSLDPVPAGLLALTVYGAAYYSEIIRGGFAAVPPGHVEAAACLGFTHAQTLLRVEIPEVAAVVLPALVNMTILLLKETAVLSVITVPELTMAISAIGSESYRFVEALFLLALFYWGLVEGCGVLGRFAEARLARFGVAAP</sequence>
<evidence type="ECO:0000259" key="10">
    <source>
        <dbReference type="PROSITE" id="PS50928"/>
    </source>
</evidence>
<comment type="caution">
    <text evidence="11">The sequence shown here is derived from an EMBL/GenBank/DDBJ whole genome shotgun (WGS) entry which is preliminary data.</text>
</comment>
<dbReference type="Pfam" id="PF00528">
    <property type="entry name" value="BPD_transp_1"/>
    <property type="match status" value="1"/>
</dbReference>
<comment type="similarity">
    <text evidence="2">Belongs to the binding-protein-dependent transport system permease family. HisMQ subfamily.</text>
</comment>
<keyword evidence="12" id="KW-1185">Reference proteome</keyword>
<evidence type="ECO:0000313" key="12">
    <source>
        <dbReference type="Proteomes" id="UP000290759"/>
    </source>
</evidence>
<evidence type="ECO:0000256" key="5">
    <source>
        <dbReference type="ARBA" id="ARBA00022692"/>
    </source>
</evidence>
<evidence type="ECO:0000256" key="6">
    <source>
        <dbReference type="ARBA" id="ARBA00022970"/>
    </source>
</evidence>
<dbReference type="InterPro" id="IPR010065">
    <property type="entry name" value="AA_ABC_transptr_permease_3TM"/>
</dbReference>
<feature type="transmembrane region" description="Helical" evidence="9">
    <location>
        <begin position="12"/>
        <end position="43"/>
    </location>
</feature>
<dbReference type="InterPro" id="IPR043429">
    <property type="entry name" value="ArtM/GltK/GlnP/TcyL/YhdX-like"/>
</dbReference>
<dbReference type="OrthoDB" id="7341446at2"/>
<evidence type="ECO:0000256" key="7">
    <source>
        <dbReference type="ARBA" id="ARBA00022989"/>
    </source>
</evidence>
<keyword evidence="4" id="KW-1003">Cell membrane</keyword>
<feature type="transmembrane region" description="Helical" evidence="9">
    <location>
        <begin position="185"/>
        <end position="207"/>
    </location>
</feature>
<keyword evidence="3 9" id="KW-0813">Transport</keyword>
<dbReference type="AlphaFoldDB" id="A0A4Q2U6G3"/>
<evidence type="ECO:0000256" key="1">
    <source>
        <dbReference type="ARBA" id="ARBA00004429"/>
    </source>
</evidence>